<proteinExistence type="predicted"/>
<dbReference type="GO" id="GO:0005634">
    <property type="term" value="C:nucleus"/>
    <property type="evidence" value="ECO:0007669"/>
    <property type="project" value="TreeGrafter"/>
</dbReference>
<dbReference type="GO" id="GO:0032869">
    <property type="term" value="P:cellular response to insulin stimulus"/>
    <property type="evidence" value="ECO:0007669"/>
    <property type="project" value="TreeGrafter"/>
</dbReference>
<organism evidence="2 3">
    <name type="scientific">Aquarana catesbeiana</name>
    <name type="common">American bullfrog</name>
    <name type="synonym">Rana catesbeiana</name>
    <dbReference type="NCBI Taxonomy" id="8400"/>
    <lineage>
        <taxon>Eukaryota</taxon>
        <taxon>Metazoa</taxon>
        <taxon>Chordata</taxon>
        <taxon>Craniata</taxon>
        <taxon>Vertebrata</taxon>
        <taxon>Euteleostomi</taxon>
        <taxon>Amphibia</taxon>
        <taxon>Batrachia</taxon>
        <taxon>Anura</taxon>
        <taxon>Neobatrachia</taxon>
        <taxon>Ranoidea</taxon>
        <taxon>Ranidae</taxon>
        <taxon>Aquarana</taxon>
    </lineage>
</organism>
<accession>A0A2G9PGM4</accession>
<dbReference type="PANTHER" id="PTHR12181:SF11">
    <property type="entry name" value="PHOSPHATIDATE PHOSPHATASE LPIN2"/>
    <property type="match status" value="1"/>
</dbReference>
<dbReference type="InterPro" id="IPR013209">
    <property type="entry name" value="LNS2"/>
</dbReference>
<dbReference type="GO" id="GO:0008195">
    <property type="term" value="F:phosphatidate phosphatase activity"/>
    <property type="evidence" value="ECO:0007669"/>
    <property type="project" value="TreeGrafter"/>
</dbReference>
<feature type="domain" description="Lipin/Ned1/Smp2 (LNS2)" evidence="1">
    <location>
        <begin position="2"/>
        <end position="43"/>
    </location>
</feature>
<keyword evidence="3" id="KW-1185">Reference proteome</keyword>
<name>A0A2G9PGM4_AQUCT</name>
<dbReference type="Proteomes" id="UP000228934">
    <property type="component" value="Unassembled WGS sequence"/>
</dbReference>
<dbReference type="EMBL" id="KV922612">
    <property type="protein sequence ID" value="PIO02472.1"/>
    <property type="molecule type" value="Genomic_DNA"/>
</dbReference>
<dbReference type="GO" id="GO:0003713">
    <property type="term" value="F:transcription coactivator activity"/>
    <property type="evidence" value="ECO:0007669"/>
    <property type="project" value="TreeGrafter"/>
</dbReference>
<dbReference type="Pfam" id="PF08235">
    <property type="entry name" value="LNS2"/>
    <property type="match status" value="1"/>
</dbReference>
<dbReference type="GO" id="GO:0005789">
    <property type="term" value="C:endoplasmic reticulum membrane"/>
    <property type="evidence" value="ECO:0007669"/>
    <property type="project" value="TreeGrafter"/>
</dbReference>
<reference evidence="3" key="1">
    <citation type="journal article" date="2017" name="Nat. Commun.">
        <title>The North American bullfrog draft genome provides insight into hormonal regulation of long noncoding RNA.</title>
        <authorList>
            <person name="Hammond S.A."/>
            <person name="Warren R.L."/>
            <person name="Vandervalk B.P."/>
            <person name="Kucuk E."/>
            <person name="Khan H."/>
            <person name="Gibb E.A."/>
            <person name="Pandoh P."/>
            <person name="Kirk H."/>
            <person name="Zhao Y."/>
            <person name="Jones M."/>
            <person name="Mungall A.J."/>
            <person name="Coope R."/>
            <person name="Pleasance S."/>
            <person name="Moore R.A."/>
            <person name="Holt R.A."/>
            <person name="Round J.M."/>
            <person name="Ohora S."/>
            <person name="Walle B.V."/>
            <person name="Veldhoen N."/>
            <person name="Helbing C.C."/>
            <person name="Birol I."/>
        </authorList>
    </citation>
    <scope>NUCLEOTIDE SEQUENCE [LARGE SCALE GENOMIC DNA]</scope>
</reference>
<dbReference type="GO" id="GO:0005829">
    <property type="term" value="C:cytosol"/>
    <property type="evidence" value="ECO:0007669"/>
    <property type="project" value="TreeGrafter"/>
</dbReference>
<dbReference type="InterPro" id="IPR026058">
    <property type="entry name" value="LIPIN"/>
</dbReference>
<evidence type="ECO:0000259" key="1">
    <source>
        <dbReference type="Pfam" id="PF08235"/>
    </source>
</evidence>
<dbReference type="OrthoDB" id="9991950at2759"/>
<sequence length="77" mass="8956">MKVGIQDFRIFTVNPKGELIQERTKGNKTSYSRLSELVEHVFPLLDKEQNSAFTCPEYSTFSFWRDPLPELNMADLT</sequence>
<dbReference type="PANTHER" id="PTHR12181">
    <property type="entry name" value="LIPIN"/>
    <property type="match status" value="1"/>
</dbReference>
<dbReference type="GO" id="GO:0045944">
    <property type="term" value="P:positive regulation of transcription by RNA polymerase II"/>
    <property type="evidence" value="ECO:0007669"/>
    <property type="project" value="TreeGrafter"/>
</dbReference>
<dbReference type="GO" id="GO:0009062">
    <property type="term" value="P:fatty acid catabolic process"/>
    <property type="evidence" value="ECO:0007669"/>
    <property type="project" value="TreeGrafter"/>
</dbReference>
<evidence type="ECO:0000313" key="2">
    <source>
        <dbReference type="EMBL" id="PIO02472.1"/>
    </source>
</evidence>
<gene>
    <name evidence="2" type="ORF">AB205_0054830</name>
</gene>
<dbReference type="GO" id="GO:0019432">
    <property type="term" value="P:triglyceride biosynthetic process"/>
    <property type="evidence" value="ECO:0007669"/>
    <property type="project" value="TreeGrafter"/>
</dbReference>
<dbReference type="AlphaFoldDB" id="A0A2G9PGM4"/>
<evidence type="ECO:0000313" key="3">
    <source>
        <dbReference type="Proteomes" id="UP000228934"/>
    </source>
</evidence>
<protein>
    <recommendedName>
        <fullName evidence="1">Lipin/Ned1/Smp2 (LNS2) domain-containing protein</fullName>
    </recommendedName>
</protein>